<dbReference type="Gene3D" id="3.40.630.30">
    <property type="match status" value="1"/>
</dbReference>
<dbReference type="InterPro" id="IPR016181">
    <property type="entry name" value="Acyl_CoA_acyltransferase"/>
</dbReference>
<protein>
    <submittedName>
        <fullName evidence="4">Ribosomal protein S18 acetylase RimI</fullName>
    </submittedName>
</protein>
<dbReference type="InterPro" id="IPR050832">
    <property type="entry name" value="Bact_Acetyltransf"/>
</dbReference>
<evidence type="ECO:0000256" key="2">
    <source>
        <dbReference type="ARBA" id="ARBA00023315"/>
    </source>
</evidence>
<dbReference type="PROSITE" id="PS51186">
    <property type="entry name" value="GNAT"/>
    <property type="match status" value="1"/>
</dbReference>
<dbReference type="Pfam" id="PF00583">
    <property type="entry name" value="Acetyltransf_1"/>
    <property type="match status" value="1"/>
</dbReference>
<keyword evidence="1" id="KW-0808">Transferase</keyword>
<evidence type="ECO:0000256" key="1">
    <source>
        <dbReference type="ARBA" id="ARBA00022679"/>
    </source>
</evidence>
<keyword evidence="4" id="KW-0687">Ribonucleoprotein</keyword>
<dbReference type="GO" id="GO:0005840">
    <property type="term" value="C:ribosome"/>
    <property type="evidence" value="ECO:0007669"/>
    <property type="project" value="UniProtKB-KW"/>
</dbReference>
<evidence type="ECO:0000313" key="4">
    <source>
        <dbReference type="EMBL" id="MCP2159121.1"/>
    </source>
</evidence>
<sequence length="185" mass="19445">MASPQIETVTDVDDSAAVASVAAVTFPLACPPGTTSESTDAFVAANLTPAHFAEHIAAPDRDVLIARDAGGAIVGYTLVVHADPSDPEVREAVPMRPVSEISKVYVVAAAHGTGTAQALVAASLDRAVDRGSVAAWLGVSNVNVRAQRFYTKTGFRIAGRKSFWLGGIEERDYVMVRDLADPRPD</sequence>
<organism evidence="4 5">
    <name type="scientific">Williamsia serinedens</name>
    <dbReference type="NCBI Taxonomy" id="391736"/>
    <lineage>
        <taxon>Bacteria</taxon>
        <taxon>Bacillati</taxon>
        <taxon>Actinomycetota</taxon>
        <taxon>Actinomycetes</taxon>
        <taxon>Mycobacteriales</taxon>
        <taxon>Nocardiaceae</taxon>
        <taxon>Williamsia</taxon>
    </lineage>
</organism>
<reference evidence="4 5" key="1">
    <citation type="submission" date="2022-06" db="EMBL/GenBank/DDBJ databases">
        <title>Genomic Encyclopedia of Archaeal and Bacterial Type Strains, Phase II (KMG-II): from individual species to whole genera.</title>
        <authorList>
            <person name="Goeker M."/>
        </authorList>
    </citation>
    <scope>NUCLEOTIDE SEQUENCE [LARGE SCALE GENOMIC DNA]</scope>
    <source>
        <strain evidence="4 5">DSM 45037</strain>
    </source>
</reference>
<name>A0ABT1GW59_9NOCA</name>
<dbReference type="InterPro" id="IPR000182">
    <property type="entry name" value="GNAT_dom"/>
</dbReference>
<keyword evidence="2" id="KW-0012">Acyltransferase</keyword>
<feature type="domain" description="N-acetyltransferase" evidence="3">
    <location>
        <begin position="4"/>
        <end position="180"/>
    </location>
</feature>
<evidence type="ECO:0000259" key="3">
    <source>
        <dbReference type="PROSITE" id="PS51186"/>
    </source>
</evidence>
<dbReference type="RefSeq" id="WP_253652723.1">
    <property type="nucleotide sequence ID" value="NZ_BAAAOE010000004.1"/>
</dbReference>
<proteinExistence type="predicted"/>
<gene>
    <name evidence="4" type="ORF">LX12_000285</name>
</gene>
<dbReference type="PANTHER" id="PTHR43877">
    <property type="entry name" value="AMINOALKYLPHOSPHONATE N-ACETYLTRANSFERASE-RELATED-RELATED"/>
    <property type="match status" value="1"/>
</dbReference>
<keyword evidence="4" id="KW-0689">Ribosomal protein</keyword>
<comment type="caution">
    <text evidence="4">The sequence shown here is derived from an EMBL/GenBank/DDBJ whole genome shotgun (WGS) entry which is preliminary data.</text>
</comment>
<dbReference type="Proteomes" id="UP001205740">
    <property type="component" value="Unassembled WGS sequence"/>
</dbReference>
<accession>A0ABT1GW59</accession>
<dbReference type="SUPFAM" id="SSF55729">
    <property type="entry name" value="Acyl-CoA N-acyltransferases (Nat)"/>
    <property type="match status" value="1"/>
</dbReference>
<dbReference type="EMBL" id="JAMTCG010000001">
    <property type="protein sequence ID" value="MCP2159121.1"/>
    <property type="molecule type" value="Genomic_DNA"/>
</dbReference>
<evidence type="ECO:0000313" key="5">
    <source>
        <dbReference type="Proteomes" id="UP001205740"/>
    </source>
</evidence>
<keyword evidence="5" id="KW-1185">Reference proteome</keyword>